<evidence type="ECO:0000313" key="3">
    <source>
        <dbReference type="Proteomes" id="UP000198397"/>
    </source>
</evidence>
<keyword evidence="1" id="KW-1133">Transmembrane helix</keyword>
<keyword evidence="1" id="KW-0472">Membrane</keyword>
<protein>
    <submittedName>
        <fullName evidence="2">Uncharacterized protein</fullName>
    </submittedName>
</protein>
<dbReference type="AlphaFoldDB" id="A0A238UPC2"/>
<dbReference type="OrthoDB" id="269652at2157"/>
<name>A0A238UPC2_HALVU</name>
<organism evidence="2 3">
    <name type="scientific">Halorubrum vacuolatum</name>
    <name type="common">Natronobacterium vacuolatum</name>
    <dbReference type="NCBI Taxonomy" id="63740"/>
    <lineage>
        <taxon>Archaea</taxon>
        <taxon>Methanobacteriati</taxon>
        <taxon>Methanobacteriota</taxon>
        <taxon>Stenosarchaea group</taxon>
        <taxon>Halobacteria</taxon>
        <taxon>Halobacteriales</taxon>
        <taxon>Haloferacaceae</taxon>
        <taxon>Halorubrum</taxon>
    </lineage>
</organism>
<keyword evidence="3" id="KW-1185">Reference proteome</keyword>
<accession>A0A238UPC2</accession>
<dbReference type="EMBL" id="FZNQ01000001">
    <property type="protein sequence ID" value="SNR23497.1"/>
    <property type="molecule type" value="Genomic_DNA"/>
</dbReference>
<keyword evidence="1" id="KW-0812">Transmembrane</keyword>
<dbReference type="Proteomes" id="UP000198397">
    <property type="component" value="Unassembled WGS sequence"/>
</dbReference>
<reference evidence="2 3" key="1">
    <citation type="submission" date="2017-06" db="EMBL/GenBank/DDBJ databases">
        <authorList>
            <person name="Kim H.J."/>
            <person name="Triplett B.A."/>
        </authorList>
    </citation>
    <scope>NUCLEOTIDE SEQUENCE [LARGE SCALE GENOMIC DNA]</scope>
    <source>
        <strain evidence="2 3">DSM 8800</strain>
    </source>
</reference>
<dbReference type="RefSeq" id="WP_089383117.1">
    <property type="nucleotide sequence ID" value="NZ_FZNQ01000001.1"/>
</dbReference>
<feature type="transmembrane region" description="Helical" evidence="1">
    <location>
        <begin position="33"/>
        <end position="66"/>
    </location>
</feature>
<proteinExistence type="predicted"/>
<gene>
    <name evidence="2" type="ORF">SAMN06264855_101128</name>
</gene>
<evidence type="ECO:0000256" key="1">
    <source>
        <dbReference type="SAM" id="Phobius"/>
    </source>
</evidence>
<evidence type="ECO:0000313" key="2">
    <source>
        <dbReference type="EMBL" id="SNR23497.1"/>
    </source>
</evidence>
<sequence length="229" mass="25196">MPSTSESTTAADPRLAVRPIVRRYHRLERVANWLLALSVAGIAILAILSLPFLVGVAAALGVFLLVRLPIARRRGTTRLETETDSDGVRAAFEGPLSPPLVLQWGFLDANDVTVADGVVRYEVAYLFGLRSVTMRVETAEPSAPVSGSTDSTDVDELDLLVTIGDTRWATYTVTIGTAGDRTVVDIAWRTERRVDVRYVIQGFIGRRYYPAALDALGYRMVTRVGSWKW</sequence>